<gene>
    <name evidence="2" type="ORF">Scep_012623</name>
</gene>
<feature type="compositionally biased region" description="Low complexity" evidence="1">
    <location>
        <begin position="40"/>
        <end position="61"/>
    </location>
</feature>
<evidence type="ECO:0000313" key="3">
    <source>
        <dbReference type="Proteomes" id="UP001419268"/>
    </source>
</evidence>
<evidence type="ECO:0000256" key="1">
    <source>
        <dbReference type="SAM" id="MobiDB-lite"/>
    </source>
</evidence>
<name>A0AAP0JHG5_9MAGN</name>
<keyword evidence="3" id="KW-1185">Reference proteome</keyword>
<dbReference type="AlphaFoldDB" id="A0AAP0JHG5"/>
<evidence type="ECO:0000313" key="2">
    <source>
        <dbReference type="EMBL" id="KAK9133095.1"/>
    </source>
</evidence>
<dbReference type="Proteomes" id="UP001419268">
    <property type="component" value="Unassembled WGS sequence"/>
</dbReference>
<feature type="compositionally biased region" description="Low complexity" evidence="1">
    <location>
        <begin position="69"/>
        <end position="80"/>
    </location>
</feature>
<organism evidence="2 3">
    <name type="scientific">Stephania cephalantha</name>
    <dbReference type="NCBI Taxonomy" id="152367"/>
    <lineage>
        <taxon>Eukaryota</taxon>
        <taxon>Viridiplantae</taxon>
        <taxon>Streptophyta</taxon>
        <taxon>Embryophyta</taxon>
        <taxon>Tracheophyta</taxon>
        <taxon>Spermatophyta</taxon>
        <taxon>Magnoliopsida</taxon>
        <taxon>Ranunculales</taxon>
        <taxon>Menispermaceae</taxon>
        <taxon>Menispermoideae</taxon>
        <taxon>Cissampelideae</taxon>
        <taxon>Stephania</taxon>
    </lineage>
</organism>
<comment type="caution">
    <text evidence="2">The sequence shown here is derived from an EMBL/GenBank/DDBJ whole genome shotgun (WGS) entry which is preliminary data.</text>
</comment>
<dbReference type="EMBL" id="JBBNAG010000005">
    <property type="protein sequence ID" value="KAK9133095.1"/>
    <property type="molecule type" value="Genomic_DNA"/>
</dbReference>
<reference evidence="2 3" key="1">
    <citation type="submission" date="2024-01" db="EMBL/GenBank/DDBJ databases">
        <title>Genome assemblies of Stephania.</title>
        <authorList>
            <person name="Yang L."/>
        </authorList>
    </citation>
    <scope>NUCLEOTIDE SEQUENCE [LARGE SCALE GENOMIC DNA]</scope>
    <source>
        <strain evidence="2">JXDWG</strain>
        <tissue evidence="2">Leaf</tissue>
    </source>
</reference>
<accession>A0AAP0JHG5</accession>
<protein>
    <submittedName>
        <fullName evidence="2">Uncharacterized protein</fullName>
    </submittedName>
</protein>
<proteinExistence type="predicted"/>
<feature type="region of interest" description="Disordered" evidence="1">
    <location>
        <begin position="31"/>
        <end position="80"/>
    </location>
</feature>
<sequence>MFQQRKKNSIFIGVGLPTQLRIGTGQGRSFHCHPSSSVHPSLTPQLPLTTSTSTKSTTTKTTHLDLKISPSPSLSRSPSVPLGLPSPNFEFFPLLWFGQTNGEEATICFPNYILDFLKTNLMISIFII</sequence>